<evidence type="ECO:0000256" key="5">
    <source>
        <dbReference type="ARBA" id="ARBA00023237"/>
    </source>
</evidence>
<feature type="domain" description="RagB/SusD" evidence="7">
    <location>
        <begin position="349"/>
        <end position="586"/>
    </location>
</feature>
<proteinExistence type="inferred from homology"/>
<evidence type="ECO:0000256" key="4">
    <source>
        <dbReference type="ARBA" id="ARBA00023136"/>
    </source>
</evidence>
<dbReference type="AlphaFoldDB" id="A0A379EDU6"/>
<protein>
    <submittedName>
        <fullName evidence="9">SusD family</fullName>
    </submittedName>
</protein>
<comment type="subcellular location">
    <subcellularLocation>
        <location evidence="1">Cell outer membrane</location>
    </subcellularLocation>
</comment>
<sequence length="586" mass="66430">MSNRYIKHTASTLFCGLLSLALAACAEALDEKSFSFVNEETIPDSDEGAQQWVTGAYSALTYEVYRWDAFPHVLDFDCDYMTGPDWAFGKFGSGNFQDDDHAQQMWEKMYNVIHRCNLGIEHVEPMTGASAEARDNALGELYLLKAYSYFLLVRAFGPLPIRDHTINSGKVDIQQPRQPVDSVYNYIVGMLKKSEQLSYKNTDRKFILGHGSAGAAASLLAKVYLTMASGAVPTGEKVIVRGGKAFQMVNGEKVYTSPVAIEHEKTQLAGYEKIDSKKYFTLARDKAKEVMDGKYGDYGLLDYDGLWAIANRNKTEHIWSLQTISDNAIYGVSFGKGYVGLLNTDGSVDGLHHGMRDHWYKLFEPQDYRITKGVMHRWQRYFDVQYRVASYYPNNEEWKKKAQGYQNAAGQWVGPVEPFNDGLSYNSKNDNNYLAYLNKYTYVTDRTKERTDIYYPFLRFADVLLIYAEAANEVNGGPTQEALDALNKVRIRSNATPKTLSGAGNINDKVKFRSAVLEERAMEFAEEGDRRWDLIRWGIYLPVMNAIGGTDEVDILKTRTEKHLLFPIPNSEVGVNKYIKENNKGW</sequence>
<organism evidence="9 10">
    <name type="scientific">Prevotella denticola</name>
    <dbReference type="NCBI Taxonomy" id="28129"/>
    <lineage>
        <taxon>Bacteria</taxon>
        <taxon>Pseudomonadati</taxon>
        <taxon>Bacteroidota</taxon>
        <taxon>Bacteroidia</taxon>
        <taxon>Bacteroidales</taxon>
        <taxon>Prevotellaceae</taxon>
        <taxon>Prevotella</taxon>
    </lineage>
</organism>
<dbReference type="EMBL" id="UGTM01000002">
    <property type="protein sequence ID" value="SUB94235.1"/>
    <property type="molecule type" value="Genomic_DNA"/>
</dbReference>
<evidence type="ECO:0000259" key="7">
    <source>
        <dbReference type="Pfam" id="PF07980"/>
    </source>
</evidence>
<dbReference type="InterPro" id="IPR012944">
    <property type="entry name" value="SusD_RagB_dom"/>
</dbReference>
<evidence type="ECO:0000256" key="6">
    <source>
        <dbReference type="SAM" id="SignalP"/>
    </source>
</evidence>
<name>A0A379EDU6_9BACT</name>
<dbReference type="GO" id="GO:0009279">
    <property type="term" value="C:cell outer membrane"/>
    <property type="evidence" value="ECO:0007669"/>
    <property type="project" value="UniProtKB-SubCell"/>
</dbReference>
<dbReference type="PROSITE" id="PS51257">
    <property type="entry name" value="PROKAR_LIPOPROTEIN"/>
    <property type="match status" value="1"/>
</dbReference>
<gene>
    <name evidence="9" type="ORF">NCTC13067_02097</name>
</gene>
<dbReference type="Pfam" id="PF14322">
    <property type="entry name" value="SusD-like_3"/>
    <property type="match status" value="1"/>
</dbReference>
<feature type="domain" description="SusD-like N-terminal" evidence="8">
    <location>
        <begin position="29"/>
        <end position="225"/>
    </location>
</feature>
<evidence type="ECO:0000259" key="8">
    <source>
        <dbReference type="Pfam" id="PF14322"/>
    </source>
</evidence>
<keyword evidence="3 6" id="KW-0732">Signal</keyword>
<evidence type="ECO:0000313" key="10">
    <source>
        <dbReference type="Proteomes" id="UP000255469"/>
    </source>
</evidence>
<accession>A0A379EDU6</accession>
<evidence type="ECO:0000256" key="1">
    <source>
        <dbReference type="ARBA" id="ARBA00004442"/>
    </source>
</evidence>
<dbReference type="InterPro" id="IPR011990">
    <property type="entry name" value="TPR-like_helical_dom_sf"/>
</dbReference>
<dbReference type="InterPro" id="IPR033985">
    <property type="entry name" value="SusD-like_N"/>
</dbReference>
<comment type="similarity">
    <text evidence="2">Belongs to the SusD family.</text>
</comment>
<dbReference type="Gene3D" id="1.25.40.390">
    <property type="match status" value="1"/>
</dbReference>
<keyword evidence="4" id="KW-0472">Membrane</keyword>
<evidence type="ECO:0000256" key="3">
    <source>
        <dbReference type="ARBA" id="ARBA00022729"/>
    </source>
</evidence>
<dbReference type="RefSeq" id="WP_025067262.1">
    <property type="nucleotide sequence ID" value="NZ_CP072373.1"/>
</dbReference>
<evidence type="ECO:0000313" key="9">
    <source>
        <dbReference type="EMBL" id="SUB94235.1"/>
    </source>
</evidence>
<feature type="signal peptide" evidence="6">
    <location>
        <begin position="1"/>
        <end position="23"/>
    </location>
</feature>
<dbReference type="SUPFAM" id="SSF48452">
    <property type="entry name" value="TPR-like"/>
    <property type="match status" value="1"/>
</dbReference>
<evidence type="ECO:0000256" key="2">
    <source>
        <dbReference type="ARBA" id="ARBA00006275"/>
    </source>
</evidence>
<dbReference type="Proteomes" id="UP000255469">
    <property type="component" value="Unassembled WGS sequence"/>
</dbReference>
<keyword evidence="5" id="KW-0998">Cell outer membrane</keyword>
<dbReference type="Pfam" id="PF07980">
    <property type="entry name" value="SusD_RagB"/>
    <property type="match status" value="1"/>
</dbReference>
<feature type="chain" id="PRO_5017044543" evidence="6">
    <location>
        <begin position="24"/>
        <end position="586"/>
    </location>
</feature>
<reference evidence="9 10" key="1">
    <citation type="submission" date="2018-06" db="EMBL/GenBank/DDBJ databases">
        <authorList>
            <consortium name="Pathogen Informatics"/>
            <person name="Doyle S."/>
        </authorList>
    </citation>
    <scope>NUCLEOTIDE SEQUENCE [LARGE SCALE GENOMIC DNA]</scope>
    <source>
        <strain evidence="9 10">NCTC13067</strain>
    </source>
</reference>